<dbReference type="Proteomes" id="UP000235023">
    <property type="component" value="Unassembled WGS sequence"/>
</dbReference>
<organism evidence="2 3">
    <name type="scientific">Aspergillus taichungensis</name>
    <dbReference type="NCBI Taxonomy" id="482145"/>
    <lineage>
        <taxon>Eukaryota</taxon>
        <taxon>Fungi</taxon>
        <taxon>Dikarya</taxon>
        <taxon>Ascomycota</taxon>
        <taxon>Pezizomycotina</taxon>
        <taxon>Eurotiomycetes</taxon>
        <taxon>Eurotiomycetidae</taxon>
        <taxon>Eurotiales</taxon>
        <taxon>Aspergillaceae</taxon>
        <taxon>Aspergillus</taxon>
        <taxon>Aspergillus subgen. Circumdati</taxon>
    </lineage>
</organism>
<evidence type="ECO:0000313" key="2">
    <source>
        <dbReference type="EMBL" id="PLN86641.1"/>
    </source>
</evidence>
<dbReference type="AlphaFoldDB" id="A0A2J5I9C0"/>
<reference evidence="3" key="1">
    <citation type="submission" date="2017-12" db="EMBL/GenBank/DDBJ databases">
        <authorList>
            <consortium name="DOE Joint Genome Institute"/>
            <person name="Mondo S.J."/>
            <person name="Kjaerbolling I."/>
            <person name="Vesth T.C."/>
            <person name="Frisvad J.C."/>
            <person name="Nybo J.L."/>
            <person name="Theobald S."/>
            <person name="Kuo A."/>
            <person name="Bowyer P."/>
            <person name="Matsuda Y."/>
            <person name="Lyhne E.K."/>
            <person name="Kogle M.E."/>
            <person name="Clum A."/>
            <person name="Lipzen A."/>
            <person name="Salamov A."/>
            <person name="Ngan C.Y."/>
            <person name="Daum C."/>
            <person name="Chiniquy J."/>
            <person name="Barry K."/>
            <person name="LaButti K."/>
            <person name="Haridas S."/>
            <person name="Simmons B.A."/>
            <person name="Magnuson J.K."/>
            <person name="Mortensen U.H."/>
            <person name="Larsen T.O."/>
            <person name="Grigoriev I.V."/>
            <person name="Baker S.E."/>
            <person name="Andersen M.R."/>
            <person name="Nordberg H.P."/>
            <person name="Cantor M.N."/>
            <person name="Hua S.X."/>
        </authorList>
    </citation>
    <scope>NUCLEOTIDE SEQUENCE [LARGE SCALE GENOMIC DNA]</scope>
    <source>
        <strain evidence="3">IBT 19404</strain>
    </source>
</reference>
<dbReference type="OrthoDB" id="10451799at2759"/>
<keyword evidence="1" id="KW-0472">Membrane</keyword>
<protein>
    <submittedName>
        <fullName evidence="2">Uncharacterized protein</fullName>
    </submittedName>
</protein>
<feature type="transmembrane region" description="Helical" evidence="1">
    <location>
        <begin position="21"/>
        <end position="47"/>
    </location>
</feature>
<proteinExistence type="predicted"/>
<sequence length="57" mass="6493">MDTHRRGLHRARKKGSHHSYARRLFSCLALLCVGYGFIIGGALILYINRLTDLTPDH</sequence>
<dbReference type="EMBL" id="KZ559497">
    <property type="protein sequence ID" value="PLN86641.1"/>
    <property type="molecule type" value="Genomic_DNA"/>
</dbReference>
<accession>A0A2J5I9C0</accession>
<keyword evidence="3" id="KW-1185">Reference proteome</keyword>
<name>A0A2J5I9C0_9EURO</name>
<keyword evidence="1" id="KW-1133">Transmembrane helix</keyword>
<evidence type="ECO:0000313" key="3">
    <source>
        <dbReference type="Proteomes" id="UP000235023"/>
    </source>
</evidence>
<gene>
    <name evidence="2" type="ORF">BDW42DRAFT_158201</name>
</gene>
<keyword evidence="1" id="KW-0812">Transmembrane</keyword>
<evidence type="ECO:0000256" key="1">
    <source>
        <dbReference type="SAM" id="Phobius"/>
    </source>
</evidence>